<feature type="transmembrane region" description="Helical" evidence="6">
    <location>
        <begin position="146"/>
        <end position="168"/>
    </location>
</feature>
<feature type="transmembrane region" description="Helical" evidence="6">
    <location>
        <begin position="406"/>
        <end position="430"/>
    </location>
</feature>
<evidence type="ECO:0000313" key="7">
    <source>
        <dbReference type="EMBL" id="SDK67242.1"/>
    </source>
</evidence>
<sequence length="558" mass="61205">MLDSSISTLARKLVSAFFINNGLGRIKTKLESKKPSAVSSPPVIIPPFGPRIVMGMVGVLIAVMMSGINDHVTDIAMMDIQGGLQIGHDEGSWLKALFQAGQVVGMAFAPWCAVTFTLRRFCLVMTSLLAILGFCCPFAPNIETLYFLRAFQGLAGGFLPPLLITVALRYCPPGIRLFGFAGYALSSTFGPNMATPLAAWWSDYAGTAWIFWHIIPFCLISLVAVFLGLPQDKLRLDRWKTFDWPGLILGAPSIAALVIAVHQADRLNWLESPLITLLALAGGITFCLFLVHEWFYKDPIFKLQILLRRNFLFSTLTIAGLLILYLGAIVVPLVFLGEVKGYRPAEVVGLALIIAMPQLIFLPMVSAILNIKRVDARWVFACGISILSYSFYLSTDLTSDWVQTDFYFVLMLQALGQPLTILPILMIVVADMPAADGPYISAMFNATKGFSAVLITTLVEGFGHIRMDYHSSVLTSQLGRNSAALYERMGVFDASLNSLIGKSITSHFSLELVAEQIKLQSLTLAMADVYQVLLVIALALLILVAILPTRVYPPWPVQ</sequence>
<feature type="transmembrane region" description="Helical" evidence="6">
    <location>
        <begin position="208"/>
        <end position="229"/>
    </location>
</feature>
<dbReference type="EMBL" id="FNFX01000004">
    <property type="protein sequence ID" value="SDK67242.1"/>
    <property type="molecule type" value="Genomic_DNA"/>
</dbReference>
<keyword evidence="3 6" id="KW-0812">Transmembrane</keyword>
<dbReference type="GO" id="GO:0016020">
    <property type="term" value="C:membrane"/>
    <property type="evidence" value="ECO:0007669"/>
    <property type="project" value="UniProtKB-SubCell"/>
</dbReference>
<keyword evidence="2" id="KW-0813">Transport</keyword>
<dbReference type="InterPro" id="IPR036259">
    <property type="entry name" value="MFS_trans_sf"/>
</dbReference>
<proteinExistence type="predicted"/>
<keyword evidence="5 6" id="KW-0472">Membrane</keyword>
<feature type="transmembrane region" description="Helical" evidence="6">
    <location>
        <begin position="48"/>
        <end position="68"/>
    </location>
</feature>
<comment type="subcellular location">
    <subcellularLocation>
        <location evidence="1">Membrane</location>
        <topology evidence="1">Multi-pass membrane protein</topology>
    </subcellularLocation>
</comment>
<keyword evidence="8" id="KW-1185">Reference proteome</keyword>
<protein>
    <submittedName>
        <fullName evidence="7">MFS transporter, DHA2 family, multidrug resistance protein</fullName>
    </submittedName>
</protein>
<dbReference type="OrthoDB" id="9812221at2"/>
<keyword evidence="4 6" id="KW-1133">Transmembrane helix</keyword>
<dbReference type="AlphaFoldDB" id="A0A1G9DTS3"/>
<dbReference type="STRING" id="492660.SAMN05192566_1972"/>
<gene>
    <name evidence="7" type="ORF">SAMN05192566_1972</name>
</gene>
<organism evidence="7 8">
    <name type="scientific">Methylophilus rhizosphaerae</name>
    <dbReference type="NCBI Taxonomy" id="492660"/>
    <lineage>
        <taxon>Bacteria</taxon>
        <taxon>Pseudomonadati</taxon>
        <taxon>Pseudomonadota</taxon>
        <taxon>Betaproteobacteria</taxon>
        <taxon>Nitrosomonadales</taxon>
        <taxon>Methylophilaceae</taxon>
        <taxon>Methylophilus</taxon>
    </lineage>
</organism>
<dbReference type="RefSeq" id="WP_091471991.1">
    <property type="nucleotide sequence ID" value="NZ_FNFX01000004.1"/>
</dbReference>
<dbReference type="Gene3D" id="1.20.1250.20">
    <property type="entry name" value="MFS general substrate transporter like domains"/>
    <property type="match status" value="1"/>
</dbReference>
<evidence type="ECO:0000313" key="8">
    <source>
        <dbReference type="Proteomes" id="UP000198629"/>
    </source>
</evidence>
<dbReference type="SUPFAM" id="SSF103473">
    <property type="entry name" value="MFS general substrate transporter"/>
    <property type="match status" value="1"/>
</dbReference>
<dbReference type="Proteomes" id="UP000198629">
    <property type="component" value="Unassembled WGS sequence"/>
</dbReference>
<accession>A0A1G9DTS3</accession>
<feature type="transmembrane region" description="Helical" evidence="6">
    <location>
        <begin position="180"/>
        <end position="202"/>
    </location>
</feature>
<feature type="transmembrane region" description="Helical" evidence="6">
    <location>
        <begin position="529"/>
        <end position="548"/>
    </location>
</feature>
<evidence type="ECO:0000256" key="5">
    <source>
        <dbReference type="ARBA" id="ARBA00023136"/>
    </source>
</evidence>
<feature type="transmembrane region" description="Helical" evidence="6">
    <location>
        <begin position="241"/>
        <end position="262"/>
    </location>
</feature>
<evidence type="ECO:0000256" key="4">
    <source>
        <dbReference type="ARBA" id="ARBA00022989"/>
    </source>
</evidence>
<dbReference type="PANTHER" id="PTHR42718:SF9">
    <property type="entry name" value="MAJOR FACILITATOR SUPERFAMILY MULTIDRUG TRANSPORTER MFSC"/>
    <property type="match status" value="1"/>
</dbReference>
<dbReference type="Pfam" id="PF07690">
    <property type="entry name" value="MFS_1"/>
    <property type="match status" value="1"/>
</dbReference>
<dbReference type="PANTHER" id="PTHR42718">
    <property type="entry name" value="MAJOR FACILITATOR SUPERFAMILY MULTIDRUG TRANSPORTER MFSC"/>
    <property type="match status" value="1"/>
</dbReference>
<name>A0A1G9DTS3_9PROT</name>
<dbReference type="GO" id="GO:0022857">
    <property type="term" value="F:transmembrane transporter activity"/>
    <property type="evidence" value="ECO:0007669"/>
    <property type="project" value="InterPro"/>
</dbReference>
<evidence type="ECO:0000256" key="1">
    <source>
        <dbReference type="ARBA" id="ARBA00004141"/>
    </source>
</evidence>
<evidence type="ECO:0000256" key="6">
    <source>
        <dbReference type="SAM" id="Phobius"/>
    </source>
</evidence>
<evidence type="ECO:0000256" key="3">
    <source>
        <dbReference type="ARBA" id="ARBA00022692"/>
    </source>
</evidence>
<dbReference type="InterPro" id="IPR011701">
    <property type="entry name" value="MFS"/>
</dbReference>
<feature type="transmembrane region" description="Helical" evidence="6">
    <location>
        <begin position="311"/>
        <end position="335"/>
    </location>
</feature>
<feature type="transmembrane region" description="Helical" evidence="6">
    <location>
        <begin position="376"/>
        <end position="394"/>
    </location>
</feature>
<feature type="transmembrane region" description="Helical" evidence="6">
    <location>
        <begin position="347"/>
        <end position="369"/>
    </location>
</feature>
<evidence type="ECO:0000256" key="2">
    <source>
        <dbReference type="ARBA" id="ARBA00022448"/>
    </source>
</evidence>
<reference evidence="8" key="1">
    <citation type="submission" date="2016-10" db="EMBL/GenBank/DDBJ databases">
        <authorList>
            <person name="Varghese N."/>
            <person name="Submissions S."/>
        </authorList>
    </citation>
    <scope>NUCLEOTIDE SEQUENCE [LARGE SCALE GENOMIC DNA]</scope>
    <source>
        <strain evidence="8">CBMB127</strain>
    </source>
</reference>
<feature type="transmembrane region" description="Helical" evidence="6">
    <location>
        <begin position="121"/>
        <end position="140"/>
    </location>
</feature>
<feature type="transmembrane region" description="Helical" evidence="6">
    <location>
        <begin position="274"/>
        <end position="291"/>
    </location>
</feature>